<comment type="subcellular location">
    <subcellularLocation>
        <location evidence="1">Cell inner membrane</location>
        <topology evidence="1">Multi-pass membrane protein</topology>
    </subcellularLocation>
</comment>
<dbReference type="Pfam" id="PF07238">
    <property type="entry name" value="PilZ"/>
    <property type="match status" value="1"/>
</dbReference>
<keyword evidence="9 11" id="KW-0472">Membrane</keyword>
<dbReference type="Proteomes" id="UP000249081">
    <property type="component" value="Unassembled WGS sequence"/>
</dbReference>
<dbReference type="GO" id="GO:0035438">
    <property type="term" value="F:cyclic-di-GMP binding"/>
    <property type="evidence" value="ECO:0007669"/>
    <property type="project" value="InterPro"/>
</dbReference>
<dbReference type="NCBIfam" id="TIGR03030">
    <property type="entry name" value="CelA"/>
    <property type="match status" value="1"/>
</dbReference>
<evidence type="ECO:0000259" key="13">
    <source>
        <dbReference type="Pfam" id="PF13632"/>
    </source>
</evidence>
<proteinExistence type="predicted"/>
<dbReference type="Gene3D" id="2.40.10.220">
    <property type="entry name" value="predicted glycosyltransferase like domains"/>
    <property type="match status" value="1"/>
</dbReference>
<feature type="transmembrane region" description="Helical" evidence="11">
    <location>
        <begin position="121"/>
        <end position="146"/>
    </location>
</feature>
<sequence>MTQASNPAQRSRAWFVRLLDALPRWLESVLGRTGQGGLTVMILVALVLSLPLVVTPLPLGQQFWLAVVLIGLGWALVQFEQRSQDSRLSEQLHLLLVWLSMVVTLRYLWYRTFSTLNFDGWLNSIFSLLLYAAELYAIATLLLAYFQTLKIRNRQSVSMAHVPLQQWPAVDIYIPTYNEDIEIVRKTVLATMAIEYPAGKKEVYVLDDGRKYPQRREELRQMCVDLGCYLMTRDNNDHAKAGNINHALIRTSGELVLILDCDHIPSRNILQETVGFFQKSTVSLVQTPHWFYNPDPFERNLLTQGKIPVGNELFYKILQKGNDFWNAAFFCGSAAVVRKSHLLEVGGIAVETVTEDCHTSLRLHGKGYETVYYDKIMVAGLAPEKFSSYVGQQVRWARGMAQILRLEWPIFNRTLTIPQRICYTSATTHFFFGFPRLMYAIAPIAFLVFGINSVRGLGLETLTYALPSILIALNANFIVHKGVRFSFWNEIFEYAMAFQDGLVTFMALINPKMGSFNVTDKGVQVSKRSFDWSSVQVLLIIGSFSLLSLVLVPYWIITDLQDADAVLINAVWCVVNVALLSAAVLVALEQPQLRQSHRLDRHLSATLFSGQNTLQGTTVDISETGARVRLLDWPNLPDVVDVEIHGDTNSRVFLSARVLRVAPESDNAVVITLAFEHLTPAQYDDLILVLYSDVQQWYSQVRTNSDRPMESIRFLITSLLRVFYNPKSSAPVPVFKQVAATAQIYSHGHYLDAFTYAINSRGLQAVLQHDHPLILHPEIFGPGEPVGLSVEVNGGEAVRIVAQLDKIDRSDQETRIELGFPKVLDVQQSDRIRVLMHDLPQPQVAPVH</sequence>
<dbReference type="SUPFAM" id="SSF53448">
    <property type="entry name" value="Nucleotide-diphospho-sugar transferases"/>
    <property type="match status" value="1"/>
</dbReference>
<keyword evidence="2 11" id="KW-1003">Cell membrane</keyword>
<keyword evidence="6 11" id="KW-0812">Transmembrane</keyword>
<comment type="pathway">
    <text evidence="11">Glycan metabolism; bacterial cellulose biosynthesis.</text>
</comment>
<dbReference type="Pfam" id="PF13632">
    <property type="entry name" value="Glyco_trans_2_3"/>
    <property type="match status" value="1"/>
</dbReference>
<reference evidence="14 15" key="2">
    <citation type="submission" date="2018-06" db="EMBL/GenBank/DDBJ databases">
        <title>Metagenomic assembly of (sub)arctic Cyanobacteria and their associated microbiome from non-axenic cultures.</title>
        <authorList>
            <person name="Baurain D."/>
        </authorList>
    </citation>
    <scope>NUCLEOTIDE SEQUENCE [LARGE SCALE GENOMIC DNA]</scope>
    <source>
        <strain evidence="14">ULC041bin1</strain>
    </source>
</reference>
<evidence type="ECO:0000259" key="12">
    <source>
        <dbReference type="Pfam" id="PF07238"/>
    </source>
</evidence>
<organism evidence="14 15">
    <name type="scientific">Shackletoniella antarctica</name>
    <dbReference type="NCBI Taxonomy" id="268115"/>
    <lineage>
        <taxon>Bacteria</taxon>
        <taxon>Bacillati</taxon>
        <taxon>Cyanobacteriota</taxon>
        <taxon>Cyanophyceae</taxon>
        <taxon>Oculatellales</taxon>
        <taxon>Oculatellaceae</taxon>
        <taxon>Shackletoniella</taxon>
    </lineage>
</organism>
<keyword evidence="8 11" id="KW-1133">Transmembrane helix</keyword>
<keyword evidence="3 11" id="KW-0997">Cell inner membrane</keyword>
<keyword evidence="4 11" id="KW-0328">Glycosyltransferase</keyword>
<feature type="domain" description="Glycosyltransferase 2-like" evidence="13">
    <location>
        <begin position="255"/>
        <end position="446"/>
    </location>
</feature>
<dbReference type="InterPro" id="IPR001173">
    <property type="entry name" value="Glyco_trans_2-like"/>
</dbReference>
<keyword evidence="7 11" id="KW-0135">Cellulose biosynthesis</keyword>
<dbReference type="PANTHER" id="PTHR43867">
    <property type="entry name" value="CELLULOSE SYNTHASE CATALYTIC SUBUNIT A [UDP-FORMING]"/>
    <property type="match status" value="1"/>
</dbReference>
<dbReference type="CDD" id="cd06421">
    <property type="entry name" value="CESA_CelA_like"/>
    <property type="match status" value="1"/>
</dbReference>
<evidence type="ECO:0000256" key="3">
    <source>
        <dbReference type="ARBA" id="ARBA00022519"/>
    </source>
</evidence>
<dbReference type="InterPro" id="IPR050321">
    <property type="entry name" value="Glycosyltr_2/OpgH_subfam"/>
</dbReference>
<dbReference type="Gene3D" id="3.90.550.10">
    <property type="entry name" value="Spore Coat Polysaccharide Biosynthesis Protein SpsA, Chain A"/>
    <property type="match status" value="1"/>
</dbReference>
<feature type="transmembrane region" description="Helical" evidence="11">
    <location>
        <begin position="461"/>
        <end position="479"/>
    </location>
</feature>
<evidence type="ECO:0000256" key="4">
    <source>
        <dbReference type="ARBA" id="ARBA00022676"/>
    </source>
</evidence>
<evidence type="ECO:0000313" key="15">
    <source>
        <dbReference type="Proteomes" id="UP000249081"/>
    </source>
</evidence>
<dbReference type="GO" id="GO:0016760">
    <property type="term" value="F:cellulose synthase (UDP-forming) activity"/>
    <property type="evidence" value="ECO:0007669"/>
    <property type="project" value="UniProtKB-EC"/>
</dbReference>
<evidence type="ECO:0000256" key="10">
    <source>
        <dbReference type="ARBA" id="ARBA00048682"/>
    </source>
</evidence>
<name>A0A2W4W6U9_9CYAN</name>
<dbReference type="AlphaFoldDB" id="A0A2W4W6U9"/>
<protein>
    <recommendedName>
        <fullName evidence="11">Cellulose synthase catalytic subunit [UDP-forming]</fullName>
        <ecNumber evidence="11">2.4.1.12</ecNumber>
    </recommendedName>
</protein>
<evidence type="ECO:0000256" key="6">
    <source>
        <dbReference type="ARBA" id="ARBA00022692"/>
    </source>
</evidence>
<evidence type="ECO:0000256" key="9">
    <source>
        <dbReference type="ARBA" id="ARBA00023136"/>
    </source>
</evidence>
<feature type="transmembrane region" description="Helical" evidence="11">
    <location>
        <begin position="92"/>
        <end position="109"/>
    </location>
</feature>
<feature type="transmembrane region" description="Helical" evidence="11">
    <location>
        <begin position="569"/>
        <end position="588"/>
    </location>
</feature>
<keyword evidence="5 11" id="KW-0808">Transferase</keyword>
<evidence type="ECO:0000256" key="1">
    <source>
        <dbReference type="ARBA" id="ARBA00004429"/>
    </source>
</evidence>
<evidence type="ECO:0000313" key="14">
    <source>
        <dbReference type="EMBL" id="PZO40162.1"/>
    </source>
</evidence>
<evidence type="ECO:0000256" key="8">
    <source>
        <dbReference type="ARBA" id="ARBA00022989"/>
    </source>
</evidence>
<feature type="domain" description="PilZ" evidence="12">
    <location>
        <begin position="592"/>
        <end position="687"/>
    </location>
</feature>
<dbReference type="EC" id="2.4.1.12" evidence="11"/>
<dbReference type="InterPro" id="IPR029044">
    <property type="entry name" value="Nucleotide-diphossugar_trans"/>
</dbReference>
<comment type="catalytic activity">
    <reaction evidence="10 11">
        <text>[(1-&gt;4)-beta-D-glucosyl](n) + UDP-alpha-D-glucose = [(1-&gt;4)-beta-D-glucosyl](n+1) + UDP + H(+)</text>
        <dbReference type="Rhea" id="RHEA:19929"/>
        <dbReference type="Rhea" id="RHEA-COMP:10033"/>
        <dbReference type="Rhea" id="RHEA-COMP:10034"/>
        <dbReference type="ChEBI" id="CHEBI:15378"/>
        <dbReference type="ChEBI" id="CHEBI:18246"/>
        <dbReference type="ChEBI" id="CHEBI:58223"/>
        <dbReference type="ChEBI" id="CHEBI:58885"/>
        <dbReference type="EC" id="2.4.1.12"/>
    </reaction>
</comment>
<evidence type="ECO:0000256" key="11">
    <source>
        <dbReference type="RuleBase" id="RU365020"/>
    </source>
</evidence>
<evidence type="ECO:0000256" key="7">
    <source>
        <dbReference type="ARBA" id="ARBA00022916"/>
    </source>
</evidence>
<dbReference type="SUPFAM" id="SSF141371">
    <property type="entry name" value="PilZ domain-like"/>
    <property type="match status" value="1"/>
</dbReference>
<evidence type="ECO:0000256" key="5">
    <source>
        <dbReference type="ARBA" id="ARBA00022679"/>
    </source>
</evidence>
<gene>
    <name evidence="14" type="primary">bcsA</name>
    <name evidence="14" type="ORF">DCF17_12375</name>
</gene>
<evidence type="ECO:0000256" key="2">
    <source>
        <dbReference type="ARBA" id="ARBA00022475"/>
    </source>
</evidence>
<reference evidence="15" key="1">
    <citation type="submission" date="2018-04" db="EMBL/GenBank/DDBJ databases">
        <authorList>
            <person name="Cornet L."/>
        </authorList>
    </citation>
    <scope>NUCLEOTIDE SEQUENCE [LARGE SCALE GENOMIC DNA]</scope>
</reference>
<dbReference type="PANTHER" id="PTHR43867:SF2">
    <property type="entry name" value="CELLULOSE SYNTHASE CATALYTIC SUBUNIT A [UDP-FORMING]"/>
    <property type="match status" value="1"/>
</dbReference>
<feature type="transmembrane region" description="Helical" evidence="11">
    <location>
        <begin position="437"/>
        <end position="455"/>
    </location>
</feature>
<feature type="transmembrane region" description="Helical" evidence="11">
    <location>
        <begin position="38"/>
        <end position="57"/>
    </location>
</feature>
<accession>A0A2W4W6U9</accession>
<dbReference type="PRINTS" id="PR01439">
    <property type="entry name" value="CELLSNTHASEA"/>
</dbReference>
<dbReference type="GO" id="GO:0030244">
    <property type="term" value="P:cellulose biosynthetic process"/>
    <property type="evidence" value="ECO:0007669"/>
    <property type="project" value="UniProtKB-KW"/>
</dbReference>
<feature type="transmembrane region" description="Helical" evidence="11">
    <location>
        <begin position="63"/>
        <end position="80"/>
    </location>
</feature>
<dbReference type="InterPro" id="IPR003919">
    <property type="entry name" value="Cell_synth_A"/>
</dbReference>
<keyword evidence="11" id="KW-0973">c-di-GMP</keyword>
<comment type="cofactor">
    <cofactor evidence="11">
        <name>Mg(2+)</name>
        <dbReference type="ChEBI" id="CHEBI:18420"/>
    </cofactor>
</comment>
<feature type="transmembrane region" description="Helical" evidence="11">
    <location>
        <begin position="537"/>
        <end position="557"/>
    </location>
</feature>
<dbReference type="EMBL" id="QBMN01000079">
    <property type="protein sequence ID" value="PZO40162.1"/>
    <property type="molecule type" value="Genomic_DNA"/>
</dbReference>
<comment type="function">
    <text evidence="11">Catalytic subunit of cellulose synthase. It polymerizes uridine 5'-diphosphate glucose to cellulose.</text>
</comment>
<dbReference type="GO" id="GO:0005886">
    <property type="term" value="C:plasma membrane"/>
    <property type="evidence" value="ECO:0007669"/>
    <property type="project" value="UniProtKB-SubCell"/>
</dbReference>
<dbReference type="InterPro" id="IPR009875">
    <property type="entry name" value="PilZ_domain"/>
</dbReference>
<comment type="caution">
    <text evidence="14">The sequence shown here is derived from an EMBL/GenBank/DDBJ whole genome shotgun (WGS) entry which is preliminary data.</text>
</comment>
<dbReference type="GO" id="GO:0006011">
    <property type="term" value="P:UDP-alpha-D-glucose metabolic process"/>
    <property type="evidence" value="ECO:0007669"/>
    <property type="project" value="InterPro"/>
</dbReference>
<dbReference type="UniPathway" id="UPA00694"/>